<accession>A0A365UDT4</accession>
<dbReference type="GO" id="GO:0042597">
    <property type="term" value="C:periplasmic space"/>
    <property type="evidence" value="ECO:0007669"/>
    <property type="project" value="UniProtKB-SubCell"/>
</dbReference>
<reference evidence="5 6" key="1">
    <citation type="submission" date="2018-07" db="EMBL/GenBank/DDBJ databases">
        <title>Rhodosalinus sp. strain E84T genomic sequence and assembly.</title>
        <authorList>
            <person name="Liu Z.-W."/>
            <person name="Lu D.-C."/>
        </authorList>
    </citation>
    <scope>NUCLEOTIDE SEQUENCE [LARGE SCALE GENOMIC DNA]</scope>
    <source>
        <strain evidence="5 6">E84</strain>
    </source>
</reference>
<keyword evidence="3" id="KW-0574">Periplasm</keyword>
<dbReference type="PANTHER" id="PTHR33376">
    <property type="match status" value="1"/>
</dbReference>
<dbReference type="NCBIfam" id="NF037995">
    <property type="entry name" value="TRAP_S1"/>
    <property type="match status" value="1"/>
</dbReference>
<proteinExistence type="predicted"/>
<evidence type="ECO:0000256" key="3">
    <source>
        <dbReference type="ARBA" id="ARBA00022764"/>
    </source>
</evidence>
<dbReference type="InterPro" id="IPR038404">
    <property type="entry name" value="TRAP_DctP_sf"/>
</dbReference>
<dbReference type="RefSeq" id="WP_113287555.1">
    <property type="nucleotide sequence ID" value="NZ_QNTQ01000001.1"/>
</dbReference>
<dbReference type="InterPro" id="IPR018389">
    <property type="entry name" value="DctP_fam"/>
</dbReference>
<comment type="subcellular location">
    <subcellularLocation>
        <location evidence="1">Periplasm</location>
    </subcellularLocation>
</comment>
<dbReference type="GO" id="GO:0055085">
    <property type="term" value="P:transmembrane transport"/>
    <property type="evidence" value="ECO:0007669"/>
    <property type="project" value="InterPro"/>
</dbReference>
<evidence type="ECO:0000313" key="5">
    <source>
        <dbReference type="EMBL" id="RBI87532.1"/>
    </source>
</evidence>
<organism evidence="5 6">
    <name type="scientific">Rhodosalinus halophilus</name>
    <dbReference type="NCBI Taxonomy" id="2259333"/>
    <lineage>
        <taxon>Bacteria</taxon>
        <taxon>Pseudomonadati</taxon>
        <taxon>Pseudomonadota</taxon>
        <taxon>Alphaproteobacteria</taxon>
        <taxon>Rhodobacterales</taxon>
        <taxon>Paracoccaceae</taxon>
        <taxon>Rhodosalinus</taxon>
    </lineage>
</organism>
<feature type="chain" id="PRO_5016900829" evidence="4">
    <location>
        <begin position="20"/>
        <end position="317"/>
    </location>
</feature>
<comment type="caution">
    <text evidence="5">The sequence shown here is derived from an EMBL/GenBank/DDBJ whole genome shotgun (WGS) entry which is preliminary data.</text>
</comment>
<dbReference type="PANTHER" id="PTHR33376:SF5">
    <property type="entry name" value="EXTRACYTOPLASMIC SOLUTE RECEPTOR PROTEIN"/>
    <property type="match status" value="1"/>
</dbReference>
<evidence type="ECO:0000256" key="4">
    <source>
        <dbReference type="SAM" id="SignalP"/>
    </source>
</evidence>
<keyword evidence="6" id="KW-1185">Reference proteome</keyword>
<sequence>MKYLATTALTLALALPAAAEEVTLRGVTAFATGTTFSRPFEAFVERVNETGEGVVQIDYVGGPEAVPTFELGNAVSAGVVDIANNTTAFYTNLLPLGDALHLATNTIQDQRENGCYELIDGLHQAQMNVKYLARTGDNIQFHLYTTEPIDGPDLSGLTLRTTPVYRAMFEALGATAVRTAPGEVYTALERGAIDGYGWPIQGVLDLGWDEQTEYRVDPGFYQVDVNFLVNLDTWNALSDEAKGVLEEAAAWIEAKNAENIAINEAEAAAQEEAGIEVIAFTGETAEAWLETAQSAGWAAIEDIDAETAAELKACLVE</sequence>
<keyword evidence="2 4" id="KW-0732">Signal</keyword>
<protein>
    <submittedName>
        <fullName evidence="5">ABC transporter substrate-binding protein</fullName>
    </submittedName>
</protein>
<gene>
    <name evidence="5" type="ORF">DRV85_00955</name>
</gene>
<dbReference type="Proteomes" id="UP000253370">
    <property type="component" value="Unassembled WGS sequence"/>
</dbReference>
<dbReference type="Gene3D" id="3.40.190.170">
    <property type="entry name" value="Bacterial extracellular solute-binding protein, family 7"/>
    <property type="match status" value="1"/>
</dbReference>
<dbReference type="EMBL" id="QNTQ01000001">
    <property type="protein sequence ID" value="RBI87532.1"/>
    <property type="molecule type" value="Genomic_DNA"/>
</dbReference>
<dbReference type="Pfam" id="PF03480">
    <property type="entry name" value="DctP"/>
    <property type="match status" value="1"/>
</dbReference>
<name>A0A365UDT4_9RHOB</name>
<dbReference type="OrthoDB" id="6139617at2"/>
<feature type="signal peptide" evidence="4">
    <location>
        <begin position="1"/>
        <end position="19"/>
    </location>
</feature>
<evidence type="ECO:0000256" key="1">
    <source>
        <dbReference type="ARBA" id="ARBA00004418"/>
    </source>
</evidence>
<dbReference type="AlphaFoldDB" id="A0A365UDT4"/>
<evidence type="ECO:0000313" key="6">
    <source>
        <dbReference type="Proteomes" id="UP000253370"/>
    </source>
</evidence>
<evidence type="ECO:0000256" key="2">
    <source>
        <dbReference type="ARBA" id="ARBA00022729"/>
    </source>
</evidence>